<keyword evidence="1" id="KW-0472">Membrane</keyword>
<gene>
    <name evidence="2" type="ORF">CMV24_16545</name>
</gene>
<feature type="transmembrane region" description="Helical" evidence="1">
    <location>
        <begin position="75"/>
        <end position="96"/>
    </location>
</feature>
<name>A0A2A3M3B6_PSEDL</name>
<accession>A0A2A3M3B6</accession>
<keyword evidence="1" id="KW-0812">Transmembrane</keyword>
<dbReference type="RefSeq" id="WP_096010193.1">
    <property type="nucleotide sequence ID" value="NZ_NTME01000016.1"/>
</dbReference>
<comment type="caution">
    <text evidence="2">The sequence shown here is derived from an EMBL/GenBank/DDBJ whole genome shotgun (WGS) entry which is preliminary data.</text>
</comment>
<keyword evidence="1" id="KW-1133">Transmembrane helix</keyword>
<sequence>MSQTNSKESTEDLKETLEILLEDALMEKKSTLSKEEREALVEQAVRLKARGYVRIRSARKLRAAKKLQQERAAKVASSLAMAVGGTAAGGMLAAFAVPSAPALAAVGAVAGLIGGAWSAWKSTHSADGRKKQKKKRQ</sequence>
<dbReference type="AlphaFoldDB" id="A0A2A3M3B6"/>
<dbReference type="Proteomes" id="UP000218102">
    <property type="component" value="Unassembled WGS sequence"/>
</dbReference>
<evidence type="ECO:0000313" key="3">
    <source>
        <dbReference type="Proteomes" id="UP000218102"/>
    </source>
</evidence>
<protein>
    <submittedName>
        <fullName evidence="2">Uncharacterized protein</fullName>
    </submittedName>
</protein>
<organism evidence="2 3">
    <name type="scientific">Pseudomonas plecoglossicida</name>
    <dbReference type="NCBI Taxonomy" id="70775"/>
    <lineage>
        <taxon>Bacteria</taxon>
        <taxon>Pseudomonadati</taxon>
        <taxon>Pseudomonadota</taxon>
        <taxon>Gammaproteobacteria</taxon>
        <taxon>Pseudomonadales</taxon>
        <taxon>Pseudomonadaceae</taxon>
        <taxon>Pseudomonas</taxon>
    </lineage>
</organism>
<evidence type="ECO:0000256" key="1">
    <source>
        <dbReference type="SAM" id="Phobius"/>
    </source>
</evidence>
<dbReference type="EMBL" id="NTME01000016">
    <property type="protein sequence ID" value="PBJ94529.1"/>
    <property type="molecule type" value="Genomic_DNA"/>
</dbReference>
<feature type="transmembrane region" description="Helical" evidence="1">
    <location>
        <begin position="102"/>
        <end position="120"/>
    </location>
</feature>
<proteinExistence type="predicted"/>
<evidence type="ECO:0000313" key="2">
    <source>
        <dbReference type="EMBL" id="PBJ94529.1"/>
    </source>
</evidence>
<reference evidence="2 3" key="1">
    <citation type="submission" date="2017-09" db="EMBL/GenBank/DDBJ databases">
        <authorList>
            <person name="Ehlers B."/>
            <person name="Leendertz F.H."/>
        </authorList>
    </citation>
    <scope>NUCLEOTIDE SEQUENCE [LARGE SCALE GENOMIC DNA]</scope>
    <source>
        <strain evidence="2 3">DJ-1</strain>
    </source>
</reference>